<name>A0A5E4YMZ4_9BURK</name>
<keyword evidence="1" id="KW-0805">Transcription regulation</keyword>
<dbReference type="Gene3D" id="3.30.450.40">
    <property type="match status" value="1"/>
</dbReference>
<organism evidence="6 7">
    <name type="scientific">Pandoraea terrigena</name>
    <dbReference type="NCBI Taxonomy" id="2508292"/>
    <lineage>
        <taxon>Bacteria</taxon>
        <taxon>Pseudomonadati</taxon>
        <taxon>Pseudomonadota</taxon>
        <taxon>Betaproteobacteria</taxon>
        <taxon>Burkholderiales</taxon>
        <taxon>Burkholderiaceae</taxon>
        <taxon>Pandoraea</taxon>
    </lineage>
</organism>
<evidence type="ECO:0000313" key="7">
    <source>
        <dbReference type="Proteomes" id="UP000334380"/>
    </source>
</evidence>
<dbReference type="SUPFAM" id="SSF46785">
    <property type="entry name" value="Winged helix' DNA-binding domain"/>
    <property type="match status" value="1"/>
</dbReference>
<dbReference type="InterPro" id="IPR029016">
    <property type="entry name" value="GAF-like_dom_sf"/>
</dbReference>
<dbReference type="SMART" id="SM00346">
    <property type="entry name" value="HTH_ICLR"/>
    <property type="match status" value="1"/>
</dbReference>
<dbReference type="GO" id="GO:0003677">
    <property type="term" value="F:DNA binding"/>
    <property type="evidence" value="ECO:0007669"/>
    <property type="project" value="UniProtKB-KW"/>
</dbReference>
<dbReference type="Gene3D" id="1.10.10.10">
    <property type="entry name" value="Winged helix-like DNA-binding domain superfamily/Winged helix DNA-binding domain"/>
    <property type="match status" value="1"/>
</dbReference>
<dbReference type="PROSITE" id="PS51078">
    <property type="entry name" value="ICLR_ED"/>
    <property type="match status" value="1"/>
</dbReference>
<dbReference type="InterPro" id="IPR036388">
    <property type="entry name" value="WH-like_DNA-bd_sf"/>
</dbReference>
<dbReference type="RefSeq" id="WP_150615025.1">
    <property type="nucleotide sequence ID" value="NZ_CABPRU010000017.1"/>
</dbReference>
<protein>
    <submittedName>
        <fullName evidence="6">HTH-type transcriptional regulator TsaQ1/TsaQ2</fullName>
    </submittedName>
</protein>
<dbReference type="Pfam" id="PF01614">
    <property type="entry name" value="IclR_C"/>
    <property type="match status" value="1"/>
</dbReference>
<dbReference type="EMBL" id="CABPRU010000017">
    <property type="protein sequence ID" value="VVE50214.1"/>
    <property type="molecule type" value="Genomic_DNA"/>
</dbReference>
<dbReference type="PANTHER" id="PTHR30136:SF33">
    <property type="entry name" value="TRANSCRIPTIONAL REGULATORY PROTEIN"/>
    <property type="match status" value="1"/>
</dbReference>
<dbReference type="InterPro" id="IPR036390">
    <property type="entry name" value="WH_DNA-bd_sf"/>
</dbReference>
<evidence type="ECO:0000313" key="6">
    <source>
        <dbReference type="EMBL" id="VVE50214.1"/>
    </source>
</evidence>
<keyword evidence="7" id="KW-1185">Reference proteome</keyword>
<sequence length="278" mass="30326">MHRSFSPFDGTPPRVKAAADRPVVTPFARALDILNAFTPDDRWLCNGDLAARAHLPASTVTRLTRTLVALGYLRCDASKRRFRLGSSALALGYRAAAQIELREIGNSAHQRMRSFADCHHVHVHLCARNRLDLVVIDSCCTSTIPESLQPAIGTRLALASSAAGWALLASLPDEERDYLLQSAEQQPEGEWSETWGHLRHRSYEAIGQVRHGGFCVALGKSGQPMTMVAAPIQLPGEAPLAVSCMAPSMLIGRERSLHELGPALVRMAQDIQHSRALS</sequence>
<evidence type="ECO:0000259" key="4">
    <source>
        <dbReference type="PROSITE" id="PS51077"/>
    </source>
</evidence>
<feature type="domain" description="HTH iclR-type" evidence="4">
    <location>
        <begin position="24"/>
        <end position="86"/>
    </location>
</feature>
<dbReference type="InterPro" id="IPR014757">
    <property type="entry name" value="Tscrpt_reg_IclR_C"/>
</dbReference>
<dbReference type="Proteomes" id="UP000334380">
    <property type="component" value="Unassembled WGS sequence"/>
</dbReference>
<reference evidence="6 7" key="1">
    <citation type="submission" date="2019-08" db="EMBL/GenBank/DDBJ databases">
        <authorList>
            <person name="Peeters C."/>
        </authorList>
    </citation>
    <scope>NUCLEOTIDE SEQUENCE [LARGE SCALE GENOMIC DNA]</scope>
    <source>
        <strain evidence="6 7">LMG 31013</strain>
    </source>
</reference>
<dbReference type="InterPro" id="IPR050707">
    <property type="entry name" value="HTH_MetabolicPath_Reg"/>
</dbReference>
<evidence type="ECO:0000256" key="3">
    <source>
        <dbReference type="ARBA" id="ARBA00023163"/>
    </source>
</evidence>
<accession>A0A5E4YMZ4</accession>
<evidence type="ECO:0000256" key="2">
    <source>
        <dbReference type="ARBA" id="ARBA00023125"/>
    </source>
</evidence>
<feature type="domain" description="IclR-ED" evidence="5">
    <location>
        <begin position="80"/>
        <end position="277"/>
    </location>
</feature>
<dbReference type="Pfam" id="PF09339">
    <property type="entry name" value="HTH_IclR"/>
    <property type="match status" value="1"/>
</dbReference>
<keyword evidence="2" id="KW-0238">DNA-binding</keyword>
<dbReference type="InterPro" id="IPR005471">
    <property type="entry name" value="Tscrpt_reg_IclR_N"/>
</dbReference>
<evidence type="ECO:0000256" key="1">
    <source>
        <dbReference type="ARBA" id="ARBA00023015"/>
    </source>
</evidence>
<dbReference type="PROSITE" id="PS51077">
    <property type="entry name" value="HTH_ICLR"/>
    <property type="match status" value="1"/>
</dbReference>
<gene>
    <name evidence="6" type="primary">tsaQ1_2</name>
    <name evidence="6" type="ORF">PTE31013_04675</name>
</gene>
<dbReference type="GO" id="GO:0003700">
    <property type="term" value="F:DNA-binding transcription factor activity"/>
    <property type="evidence" value="ECO:0007669"/>
    <property type="project" value="TreeGrafter"/>
</dbReference>
<keyword evidence="3" id="KW-0804">Transcription</keyword>
<dbReference type="PANTHER" id="PTHR30136">
    <property type="entry name" value="HELIX-TURN-HELIX TRANSCRIPTIONAL REGULATOR, ICLR FAMILY"/>
    <property type="match status" value="1"/>
</dbReference>
<dbReference type="OrthoDB" id="5401369at2"/>
<dbReference type="SUPFAM" id="SSF55781">
    <property type="entry name" value="GAF domain-like"/>
    <property type="match status" value="1"/>
</dbReference>
<proteinExistence type="predicted"/>
<dbReference type="GO" id="GO:0045892">
    <property type="term" value="P:negative regulation of DNA-templated transcription"/>
    <property type="evidence" value="ECO:0007669"/>
    <property type="project" value="TreeGrafter"/>
</dbReference>
<dbReference type="AlphaFoldDB" id="A0A5E4YMZ4"/>
<evidence type="ECO:0000259" key="5">
    <source>
        <dbReference type="PROSITE" id="PS51078"/>
    </source>
</evidence>